<dbReference type="Gene3D" id="1.20.1050.40">
    <property type="entry name" value="Endopeptidase. Chain P, domain 1"/>
    <property type="match status" value="1"/>
</dbReference>
<evidence type="ECO:0000256" key="1">
    <source>
        <dbReference type="ARBA" id="ARBA00001947"/>
    </source>
</evidence>
<feature type="domain" description="Peptidase M3A/M3B catalytic" evidence="8">
    <location>
        <begin position="422"/>
        <end position="719"/>
    </location>
</feature>
<dbReference type="EMBL" id="MK500397">
    <property type="protein sequence ID" value="QBK88755.1"/>
    <property type="molecule type" value="Genomic_DNA"/>
</dbReference>
<dbReference type="PANTHER" id="PTHR11804:SF84">
    <property type="entry name" value="SACCHAROLYSIN"/>
    <property type="match status" value="1"/>
</dbReference>
<evidence type="ECO:0000313" key="9">
    <source>
        <dbReference type="EMBL" id="QBK88755.1"/>
    </source>
</evidence>
<keyword evidence="6" id="KW-0862">Zinc</keyword>
<sequence length="828" mass="96832">MNNINECNMWQKWNISAEEIINRVNIFIKKSINNNNLLANFDLSDINKYKNFLSILSDDITESTNLHAMCEFLQYIGKTKKIKDYSYLAEKMITKHNSNLNTKKDLYNKLIKVYNIAAAVAKHHKYYDDVRFIDKIIKKYIRSGINLNDNDSKQILIIRREIDKIEDHILEYINIENSKLYGYTKKELYGLPSKYINNLPIIKRNPIKYGICMDDDTYNKCMKYITDSSIRKNIDLHYGTKCNKCIGDILRLFVLRHKCAQLLSYKNHSEYVVKNQMANTPENVNNFLKDLLKRLDYRYFRELQSLHSVMKKHGNSSQQINKWDLEYYITKWKMEYGVNDKIIREYFVFDNVLHAVLQLYQELFNLKFIRIHNADAWNPTVLVYAIVDLSKSTSRTGQIPTKASPGVGLQSVPNESLEHSGTNKIIGYFYLDLLKRPNKHMQTTNTRCFCLKSSCIYPLKQNTHQLPIAVLISSFQSMKTMLDYTDVLSLIYEFGHVIQHICGYSKYCIFSGINVEDDFMKVIPQILGHLCRNKDILKRLSSHYRTKKPLPDVIIDKMTKSKNLNIGLCYKNHILIAIYDQLVHSSDNFISVGEKLLKSKNYTHILNFMTDIYKKIYQKVMQYNSINKYSIIFNDGVFMPISWSRLIHGSESQYYGCIWSKIISSDIYYNKFVHGSSTGYKNAAMELKVKVLNKSGSCNAYTLMTNYLGKPPSINGFVKLYSLDTDTEFSFFMNTDMLSSNINSTNISYQSKVRNKIFPINKIETNPSILCPNNFDEIYETDMDTPSVNEHMYLKNKLNNDNNMSDDDTEDDPQKYKEIFFKKPIHLR</sequence>
<keyword evidence="7" id="KW-0482">Metalloprotease</keyword>
<dbReference type="SUPFAM" id="SSF55486">
    <property type="entry name" value="Metalloproteases ('zincins'), catalytic domain"/>
    <property type="match status" value="1"/>
</dbReference>
<dbReference type="GO" id="GO:0006518">
    <property type="term" value="P:peptide metabolic process"/>
    <property type="evidence" value="ECO:0007669"/>
    <property type="project" value="TreeGrafter"/>
</dbReference>
<proteinExistence type="inferred from homology"/>
<evidence type="ECO:0000256" key="2">
    <source>
        <dbReference type="ARBA" id="ARBA00006040"/>
    </source>
</evidence>
<keyword evidence="5" id="KW-0378">Hydrolase</keyword>
<keyword evidence="3" id="KW-0645">Protease</keyword>
<reference evidence="9" key="1">
    <citation type="journal article" date="2019" name="MBio">
        <title>Virus Genomes from Deep Sea Sediments Expand the Ocean Megavirome and Support Independent Origins of Viral Gigantism.</title>
        <authorList>
            <person name="Backstrom D."/>
            <person name="Yutin N."/>
            <person name="Jorgensen S.L."/>
            <person name="Dharamshi J."/>
            <person name="Homa F."/>
            <person name="Zaremba-Niedwiedzka K."/>
            <person name="Spang A."/>
            <person name="Wolf Y.I."/>
            <person name="Koonin E.V."/>
            <person name="Ettema T.J."/>
        </authorList>
    </citation>
    <scope>NUCLEOTIDE SEQUENCE</scope>
</reference>
<dbReference type="GO" id="GO:0006508">
    <property type="term" value="P:proteolysis"/>
    <property type="evidence" value="ECO:0007669"/>
    <property type="project" value="UniProtKB-KW"/>
</dbReference>
<dbReference type="InterPro" id="IPR001567">
    <property type="entry name" value="Pept_M3A_M3B_dom"/>
</dbReference>
<evidence type="ECO:0000256" key="5">
    <source>
        <dbReference type="ARBA" id="ARBA00022801"/>
    </source>
</evidence>
<gene>
    <name evidence="9" type="ORF">LCMiAC01_04370</name>
</gene>
<feature type="domain" description="Peptidase M3A/M3B catalytic" evidence="8">
    <location>
        <begin position="222"/>
        <end position="391"/>
    </location>
</feature>
<evidence type="ECO:0000259" key="8">
    <source>
        <dbReference type="Pfam" id="PF01432"/>
    </source>
</evidence>
<comment type="cofactor">
    <cofactor evidence="1">
        <name>Zn(2+)</name>
        <dbReference type="ChEBI" id="CHEBI:29105"/>
    </cofactor>
</comment>
<dbReference type="GO" id="GO:0046872">
    <property type="term" value="F:metal ion binding"/>
    <property type="evidence" value="ECO:0007669"/>
    <property type="project" value="UniProtKB-KW"/>
</dbReference>
<evidence type="ECO:0000256" key="4">
    <source>
        <dbReference type="ARBA" id="ARBA00022723"/>
    </source>
</evidence>
<dbReference type="PANTHER" id="PTHR11804">
    <property type="entry name" value="PROTEASE M3 THIMET OLIGOPEPTIDASE-RELATED"/>
    <property type="match status" value="1"/>
</dbReference>
<name>A0A481Z0Z8_9VIRU</name>
<dbReference type="GO" id="GO:0004222">
    <property type="term" value="F:metalloendopeptidase activity"/>
    <property type="evidence" value="ECO:0007669"/>
    <property type="project" value="InterPro"/>
</dbReference>
<dbReference type="InterPro" id="IPR024077">
    <property type="entry name" value="Neurolysin/TOP_dom2"/>
</dbReference>
<dbReference type="InterPro" id="IPR045090">
    <property type="entry name" value="Pept_M3A_M3B"/>
</dbReference>
<evidence type="ECO:0000256" key="6">
    <source>
        <dbReference type="ARBA" id="ARBA00022833"/>
    </source>
</evidence>
<accession>A0A481Z0Z8</accession>
<keyword evidence="4" id="KW-0479">Metal-binding</keyword>
<dbReference type="InterPro" id="IPR024080">
    <property type="entry name" value="Neurolysin/TOP_N"/>
</dbReference>
<protein>
    <submittedName>
        <fullName evidence="9">Peptidase family M3</fullName>
    </submittedName>
</protein>
<dbReference type="Pfam" id="PF01432">
    <property type="entry name" value="Peptidase_M3"/>
    <property type="match status" value="2"/>
</dbReference>
<evidence type="ECO:0000256" key="7">
    <source>
        <dbReference type="ARBA" id="ARBA00023049"/>
    </source>
</evidence>
<dbReference type="Gene3D" id="1.10.1370.10">
    <property type="entry name" value="Neurolysin, domain 3"/>
    <property type="match status" value="2"/>
</dbReference>
<organism evidence="9">
    <name type="scientific">Mimivirus LCMiAC01</name>
    <dbReference type="NCBI Taxonomy" id="2506608"/>
    <lineage>
        <taxon>Viruses</taxon>
        <taxon>Varidnaviria</taxon>
        <taxon>Bamfordvirae</taxon>
        <taxon>Nucleocytoviricota</taxon>
        <taxon>Megaviricetes</taxon>
        <taxon>Imitervirales</taxon>
        <taxon>Mimiviridae</taxon>
        <taxon>Klosneuvirinae</taxon>
    </lineage>
</organism>
<comment type="similarity">
    <text evidence="2">Belongs to the peptidase M3 family.</text>
</comment>
<evidence type="ECO:0000256" key="3">
    <source>
        <dbReference type="ARBA" id="ARBA00022670"/>
    </source>
</evidence>